<evidence type="ECO:0000256" key="7">
    <source>
        <dbReference type="ARBA" id="ARBA00046577"/>
    </source>
</evidence>
<comment type="caution">
    <text evidence="10">The sequence shown here is derived from an EMBL/GenBank/DDBJ whole genome shotgun (WGS) entry which is preliminary data.</text>
</comment>
<comment type="subunit">
    <text evidence="7">Homodimer. The dihydroxyacetone kinase complex is composed of a homodimer of DhaM, a homodimer of DhaK and the subunit DhaL.</text>
</comment>
<dbReference type="GO" id="GO:0005829">
    <property type="term" value="C:cytosol"/>
    <property type="evidence" value="ECO:0007669"/>
    <property type="project" value="TreeGrafter"/>
</dbReference>
<feature type="domain" description="DhaL" evidence="9">
    <location>
        <begin position="5"/>
        <end position="190"/>
    </location>
</feature>
<reference evidence="10 11" key="1">
    <citation type="journal article" date="2015" name="Int. J. Syst. Evol. Microbiol.">
        <title>Sporolactobacillus shoreae sp. nov. and Sporolactobacillus spathodeae sp. nov., two spore-forming lactic acid bacteria isolated from tree barks in Thailand.</title>
        <authorList>
            <person name="Thamacharoensuk T."/>
            <person name="Kitahara M."/>
            <person name="Ohkuma M."/>
            <person name="Thongchul N."/>
            <person name="Tanasupawat S."/>
        </authorList>
    </citation>
    <scope>NUCLEOTIDE SEQUENCE [LARGE SCALE GENOMIC DNA]</scope>
    <source>
        <strain evidence="10 11">BK92</strain>
    </source>
</reference>
<dbReference type="Gene3D" id="1.25.40.340">
    <property type="match status" value="1"/>
</dbReference>
<dbReference type="Proteomes" id="UP000298347">
    <property type="component" value="Unassembled WGS sequence"/>
</dbReference>
<evidence type="ECO:0000313" key="11">
    <source>
        <dbReference type="Proteomes" id="UP000298347"/>
    </source>
</evidence>
<evidence type="ECO:0000256" key="2">
    <source>
        <dbReference type="ARBA" id="ARBA00004745"/>
    </source>
</evidence>
<evidence type="ECO:0000256" key="6">
    <source>
        <dbReference type="ARBA" id="ARBA00022798"/>
    </source>
</evidence>
<dbReference type="EC" id="2.7.1.121" evidence="3"/>
<sequence>MLTVESTIKWLNLFSEKVEKNKDYLSELDQAIGDGDHGANMARGVAAMNEALSNKSFDSIQDVLKTAAMALLSKIGGASGPLYGSALIAMAKQAGEDRSDLASIIQAGSDGIQKRGKAEPGDKTMVDVWVPVVNALKNNKLSADIIKKAVQDTEPLKAKKGRASYLGDRSIGHIDPGSMSSGYLFETLIEGDTL</sequence>
<keyword evidence="4" id="KW-0808">Transferase</keyword>
<dbReference type="PROSITE" id="PS51480">
    <property type="entry name" value="DHAL"/>
    <property type="match status" value="1"/>
</dbReference>
<dbReference type="FunFam" id="1.25.40.340:FF:000002">
    <property type="entry name" value="Dihydroxyacetone kinase, L subunit"/>
    <property type="match status" value="1"/>
</dbReference>
<dbReference type="SMART" id="SM01120">
    <property type="entry name" value="Dak2"/>
    <property type="match status" value="1"/>
</dbReference>
<dbReference type="PANTHER" id="PTHR28629:SF4">
    <property type="entry name" value="TRIOKINASE_FMN CYCLASE"/>
    <property type="match status" value="1"/>
</dbReference>
<gene>
    <name evidence="10" type="primary">dhaL</name>
    <name evidence="10" type="ORF">E4665_09015</name>
</gene>
<proteinExistence type="predicted"/>
<dbReference type="PANTHER" id="PTHR28629">
    <property type="entry name" value="TRIOKINASE/FMN CYCLASE"/>
    <property type="match status" value="1"/>
</dbReference>
<dbReference type="GO" id="GO:0004371">
    <property type="term" value="F:glycerone kinase activity"/>
    <property type="evidence" value="ECO:0007669"/>
    <property type="project" value="InterPro"/>
</dbReference>
<comment type="catalytic activity">
    <reaction evidence="1">
        <text>dihydroxyacetone + phosphoenolpyruvate = dihydroxyacetone phosphate + pyruvate</text>
        <dbReference type="Rhea" id="RHEA:18381"/>
        <dbReference type="ChEBI" id="CHEBI:15361"/>
        <dbReference type="ChEBI" id="CHEBI:16016"/>
        <dbReference type="ChEBI" id="CHEBI:57642"/>
        <dbReference type="ChEBI" id="CHEBI:58702"/>
        <dbReference type="EC" id="2.7.1.121"/>
    </reaction>
</comment>
<keyword evidence="6" id="KW-0319">Glycerol metabolism</keyword>
<keyword evidence="5 10" id="KW-0418">Kinase</keyword>
<evidence type="ECO:0000256" key="3">
    <source>
        <dbReference type="ARBA" id="ARBA00012095"/>
    </source>
</evidence>
<comment type="pathway">
    <text evidence="2">Polyol metabolism; glycerol degradation.</text>
</comment>
<dbReference type="SUPFAM" id="SSF101473">
    <property type="entry name" value="DhaL-like"/>
    <property type="match status" value="1"/>
</dbReference>
<keyword evidence="11" id="KW-1185">Reference proteome</keyword>
<organism evidence="10 11">
    <name type="scientific">Sporolactobacillus shoreae</name>
    <dbReference type="NCBI Taxonomy" id="1465501"/>
    <lineage>
        <taxon>Bacteria</taxon>
        <taxon>Bacillati</taxon>
        <taxon>Bacillota</taxon>
        <taxon>Bacilli</taxon>
        <taxon>Bacillales</taxon>
        <taxon>Sporolactobacillaceae</taxon>
        <taxon>Sporolactobacillus</taxon>
    </lineage>
</organism>
<evidence type="ECO:0000256" key="4">
    <source>
        <dbReference type="ARBA" id="ARBA00022679"/>
    </source>
</evidence>
<protein>
    <recommendedName>
        <fullName evidence="3">phosphoenolpyruvate--glycerone phosphotransferase</fullName>
        <ecNumber evidence="3">2.7.1.121</ecNumber>
    </recommendedName>
</protein>
<dbReference type="EMBL" id="SRJD01000009">
    <property type="protein sequence ID" value="TGA98085.1"/>
    <property type="molecule type" value="Genomic_DNA"/>
</dbReference>
<dbReference type="GO" id="GO:0047324">
    <property type="term" value="F:phosphoenolpyruvate-glycerone phosphotransferase activity"/>
    <property type="evidence" value="ECO:0007669"/>
    <property type="project" value="UniProtKB-EC"/>
</dbReference>
<evidence type="ECO:0000259" key="9">
    <source>
        <dbReference type="PROSITE" id="PS51480"/>
    </source>
</evidence>
<dbReference type="AlphaFoldDB" id="A0A4Z0GNC8"/>
<dbReference type="InterPro" id="IPR004007">
    <property type="entry name" value="DhaL_dom"/>
</dbReference>
<dbReference type="OrthoDB" id="9800291at2"/>
<dbReference type="InterPro" id="IPR050861">
    <property type="entry name" value="Dihydroxyacetone_Kinase"/>
</dbReference>
<evidence type="ECO:0000256" key="1">
    <source>
        <dbReference type="ARBA" id="ARBA00001113"/>
    </source>
</evidence>
<dbReference type="Pfam" id="PF02734">
    <property type="entry name" value="Dak2"/>
    <property type="match status" value="1"/>
</dbReference>
<dbReference type="InterPro" id="IPR012737">
    <property type="entry name" value="DhaK_L_YcgS"/>
</dbReference>
<dbReference type="NCBIfam" id="TIGR02365">
    <property type="entry name" value="dha_L_ycgS"/>
    <property type="match status" value="1"/>
</dbReference>
<comment type="function">
    <text evidence="8">ADP-binding subunit of the dihydroxyacetone kinase, which is responsible for the phosphoenolpyruvate (PEP)-dependent phosphorylation of dihydroxyacetone. DhaL-ADP is converted to DhaL-ATP via a phosphoryl group transfer from DhaM and transmits it to dihydroxyacetone binds to DhaK.</text>
</comment>
<evidence type="ECO:0000256" key="8">
    <source>
        <dbReference type="ARBA" id="ARBA00055771"/>
    </source>
</evidence>
<name>A0A4Z0GNC8_9BACL</name>
<dbReference type="InterPro" id="IPR036117">
    <property type="entry name" value="DhaL_dom_sf"/>
</dbReference>
<dbReference type="RefSeq" id="WP_135348465.1">
    <property type="nucleotide sequence ID" value="NZ_SRJD01000009.1"/>
</dbReference>
<accession>A0A4Z0GNC8</accession>
<evidence type="ECO:0000256" key="5">
    <source>
        <dbReference type="ARBA" id="ARBA00022777"/>
    </source>
</evidence>
<dbReference type="GO" id="GO:0019563">
    <property type="term" value="P:glycerol catabolic process"/>
    <property type="evidence" value="ECO:0007669"/>
    <property type="project" value="TreeGrafter"/>
</dbReference>
<evidence type="ECO:0000313" key="10">
    <source>
        <dbReference type="EMBL" id="TGA98085.1"/>
    </source>
</evidence>